<accession>A0ACC0UL91</accession>
<evidence type="ECO:0000313" key="2">
    <source>
        <dbReference type="Proteomes" id="UP001207468"/>
    </source>
</evidence>
<proteinExistence type="predicted"/>
<dbReference type="EMBL" id="JAGFNK010000009">
    <property type="protein sequence ID" value="KAI9512413.1"/>
    <property type="molecule type" value="Genomic_DNA"/>
</dbReference>
<dbReference type="Proteomes" id="UP001207468">
    <property type="component" value="Unassembled WGS sequence"/>
</dbReference>
<name>A0ACC0UL91_9AGAM</name>
<gene>
    <name evidence="1" type="ORF">F5148DRAFT_973539</name>
</gene>
<keyword evidence="2" id="KW-1185">Reference proteome</keyword>
<sequence length="180" mass="19597">MSITRQLLNEFRPLFRMLDEPLLAGRFGAFGIPSRAIFDDPIFAAPHLVRPAVDVSEDGDHYVVETELPGVKKEDVEVRIGDGGRSVTIEGNIVKRRTHANGDRSTTSTSGTQRVEGSAEAGNNQLSVERSFTGSSKFTRTVWLPRPADAGNVTAKLADGILTLRIPKVVENDAVKINVE</sequence>
<comment type="caution">
    <text evidence="1">The sequence shown here is derived from an EMBL/GenBank/DDBJ whole genome shotgun (WGS) entry which is preliminary data.</text>
</comment>
<reference evidence="1" key="1">
    <citation type="submission" date="2021-03" db="EMBL/GenBank/DDBJ databases">
        <title>Evolutionary priming and transition to the ectomycorrhizal habit in an iconic lineage of mushroom-forming fungi: is preadaptation a requirement?</title>
        <authorList>
            <consortium name="DOE Joint Genome Institute"/>
            <person name="Looney B.P."/>
            <person name="Miyauchi S."/>
            <person name="Morin E."/>
            <person name="Drula E."/>
            <person name="Courty P.E."/>
            <person name="Chicoki N."/>
            <person name="Fauchery L."/>
            <person name="Kohler A."/>
            <person name="Kuo A."/>
            <person name="LaButti K."/>
            <person name="Pangilinan J."/>
            <person name="Lipzen A."/>
            <person name="Riley R."/>
            <person name="Andreopoulos W."/>
            <person name="He G."/>
            <person name="Johnson J."/>
            <person name="Barry K.W."/>
            <person name="Grigoriev I.V."/>
            <person name="Nagy L."/>
            <person name="Hibbett D."/>
            <person name="Henrissat B."/>
            <person name="Matheny P.B."/>
            <person name="Labbe J."/>
            <person name="Martin A.F."/>
        </authorList>
    </citation>
    <scope>NUCLEOTIDE SEQUENCE</scope>
    <source>
        <strain evidence="1">BPL698</strain>
    </source>
</reference>
<protein>
    <submittedName>
        <fullName evidence="1">HSP20-like chaperone</fullName>
    </submittedName>
</protein>
<organism evidence="1 2">
    <name type="scientific">Russula earlei</name>
    <dbReference type="NCBI Taxonomy" id="71964"/>
    <lineage>
        <taxon>Eukaryota</taxon>
        <taxon>Fungi</taxon>
        <taxon>Dikarya</taxon>
        <taxon>Basidiomycota</taxon>
        <taxon>Agaricomycotina</taxon>
        <taxon>Agaricomycetes</taxon>
        <taxon>Russulales</taxon>
        <taxon>Russulaceae</taxon>
        <taxon>Russula</taxon>
    </lineage>
</organism>
<evidence type="ECO:0000313" key="1">
    <source>
        <dbReference type="EMBL" id="KAI9512413.1"/>
    </source>
</evidence>